<dbReference type="eggNOG" id="COG0607">
    <property type="taxonomic scope" value="Bacteria"/>
</dbReference>
<organism evidence="2 3">
    <name type="scientific">Mesorhizobium metallidurans STM 2683</name>
    <dbReference type="NCBI Taxonomy" id="1297569"/>
    <lineage>
        <taxon>Bacteria</taxon>
        <taxon>Pseudomonadati</taxon>
        <taxon>Pseudomonadota</taxon>
        <taxon>Alphaproteobacteria</taxon>
        <taxon>Hyphomicrobiales</taxon>
        <taxon>Phyllobacteriaceae</taxon>
        <taxon>Mesorhizobium</taxon>
    </lineage>
</organism>
<dbReference type="Proteomes" id="UP000012062">
    <property type="component" value="Unassembled WGS sequence"/>
</dbReference>
<evidence type="ECO:0000313" key="2">
    <source>
        <dbReference type="EMBL" id="CCV06926.1"/>
    </source>
</evidence>
<feature type="domain" description="Rhodanese" evidence="1">
    <location>
        <begin position="29"/>
        <end position="126"/>
    </location>
</feature>
<dbReference type="AlphaFoldDB" id="M5F4X9"/>
<dbReference type="GO" id="GO:0004792">
    <property type="term" value="F:thiosulfate-cyanide sulfurtransferase activity"/>
    <property type="evidence" value="ECO:0007669"/>
    <property type="project" value="TreeGrafter"/>
</dbReference>
<dbReference type="InterPro" id="IPR001763">
    <property type="entry name" value="Rhodanese-like_dom"/>
</dbReference>
<reference evidence="2 3" key="1">
    <citation type="submission" date="2013-02" db="EMBL/GenBank/DDBJ databases">
        <authorList>
            <person name="Genoscope - CEA"/>
        </authorList>
    </citation>
    <scope>NUCLEOTIDE SEQUENCE [LARGE SCALE GENOMIC DNA]</scope>
    <source>
        <strain evidence="2 3">STM 2683</strain>
    </source>
</reference>
<dbReference type="STRING" id="1297569.MESS2_440031"/>
<evidence type="ECO:0000313" key="3">
    <source>
        <dbReference type="Proteomes" id="UP000012062"/>
    </source>
</evidence>
<dbReference type="SMART" id="SM00450">
    <property type="entry name" value="RHOD"/>
    <property type="match status" value="1"/>
</dbReference>
<dbReference type="OrthoDB" id="9807812at2"/>
<dbReference type="PANTHER" id="PTHR44086:SF13">
    <property type="entry name" value="THIOSULFATE SULFURTRANSFERASE PSPE"/>
    <property type="match status" value="1"/>
</dbReference>
<dbReference type="CDD" id="cd01447">
    <property type="entry name" value="Polysulfide_ST"/>
    <property type="match status" value="1"/>
</dbReference>
<gene>
    <name evidence="2" type="ORF">MESS2_440031</name>
</gene>
<sequence>MKKGYRELLDEANAEIEVVSPEEAAGLLDDEGTIFVDLRDPREVERDGRIPGAKHVTRGMLEFWIDPESPYHKPFFASGKSFVFFCAGGWRSALATKTAQDMGLSPVKHILGGFTAWKAAGLPVEAGRKKQQET</sequence>
<name>M5F4X9_9HYPH</name>
<dbReference type="EMBL" id="CAUM01000111">
    <property type="protein sequence ID" value="CCV06926.1"/>
    <property type="molecule type" value="Genomic_DNA"/>
</dbReference>
<dbReference type="PANTHER" id="PTHR44086">
    <property type="entry name" value="THIOSULFATE SULFURTRANSFERASE RDL2, MITOCHONDRIAL-RELATED"/>
    <property type="match status" value="1"/>
</dbReference>
<evidence type="ECO:0000259" key="1">
    <source>
        <dbReference type="PROSITE" id="PS50206"/>
    </source>
</evidence>
<comment type="caution">
    <text evidence="2">The sequence shown here is derived from an EMBL/GenBank/DDBJ whole genome shotgun (WGS) entry which is preliminary data.</text>
</comment>
<protein>
    <submittedName>
        <fullName evidence="2">Rhodanese domain protein</fullName>
    </submittedName>
</protein>
<dbReference type="Pfam" id="PF00581">
    <property type="entry name" value="Rhodanese"/>
    <property type="match status" value="1"/>
</dbReference>
<dbReference type="InterPro" id="IPR036873">
    <property type="entry name" value="Rhodanese-like_dom_sf"/>
</dbReference>
<accession>M5F4X9</accession>
<proteinExistence type="predicted"/>
<dbReference type="PROSITE" id="PS50206">
    <property type="entry name" value="RHODANESE_3"/>
    <property type="match status" value="1"/>
</dbReference>
<keyword evidence="3" id="KW-1185">Reference proteome</keyword>
<dbReference type="Gene3D" id="3.40.250.10">
    <property type="entry name" value="Rhodanese-like domain"/>
    <property type="match status" value="1"/>
</dbReference>
<dbReference type="RefSeq" id="WP_008875823.1">
    <property type="nucleotide sequence ID" value="NZ_CAUM01000111.1"/>
</dbReference>
<dbReference type="SUPFAM" id="SSF52821">
    <property type="entry name" value="Rhodanese/Cell cycle control phosphatase"/>
    <property type="match status" value="1"/>
</dbReference>